<dbReference type="RefSeq" id="WP_154418231.1">
    <property type="nucleotide sequence ID" value="NZ_VUNS01000009.1"/>
</dbReference>
<dbReference type="Gene3D" id="3.90.550.10">
    <property type="entry name" value="Spore Coat Polysaccharide Biosynthesis Protein SpsA, Chain A"/>
    <property type="match status" value="1"/>
</dbReference>
<evidence type="ECO:0000313" key="2">
    <source>
        <dbReference type="EMBL" id="MST97345.1"/>
    </source>
</evidence>
<accession>A0A844G374</accession>
<dbReference type="InterPro" id="IPR050834">
    <property type="entry name" value="Glycosyltransf_2"/>
</dbReference>
<sequence length="368" mass="41612">MREAPLFSVIAVCCNVAPYAERMIGSIRAQGYAGFECLAVVEESDDGTERVIRKAIGDDPRFRVVTLPRSGSASASRNWGIDHARGGYLLFVDGDDWIEPDALEGFATLLAAHPKLDLIAGGSYDYRQLADGVPVRSGGHMQGTPGARFGSGVAFLESVDFADRWIPATWMNLYRRELLHGNGLYQAPGRLHQDDEWTYRVFLKAGAVAVAPFRHYDYRIHAASVTHAPGPKTMYDRAENVKSACRFFEAGEYPASFRRTLARHFCRHFLHAPFLLRNYSGKRLRRLVPREDCRRALLACLGTREQFRSYCRIVRAAGGAQLWFIPLMYLARKRGFFRLSEYFCRFWLNRFLPLFRNGSGEKGARHAG</sequence>
<keyword evidence="3" id="KW-1185">Reference proteome</keyword>
<proteinExistence type="predicted"/>
<protein>
    <submittedName>
        <fullName evidence="2">Glycosyltransferase</fullName>
    </submittedName>
</protein>
<dbReference type="PANTHER" id="PTHR43685">
    <property type="entry name" value="GLYCOSYLTRANSFERASE"/>
    <property type="match status" value="1"/>
</dbReference>
<reference evidence="2 3" key="1">
    <citation type="submission" date="2019-08" db="EMBL/GenBank/DDBJ databases">
        <title>In-depth cultivation of the pig gut microbiome towards novel bacterial diversity and tailored functional studies.</title>
        <authorList>
            <person name="Wylensek D."/>
            <person name="Hitch T.C.A."/>
            <person name="Clavel T."/>
        </authorList>
    </citation>
    <scope>NUCLEOTIDE SEQUENCE [LARGE SCALE GENOMIC DNA]</scope>
    <source>
        <strain evidence="2 3">BBE-744-WT-12</strain>
    </source>
</reference>
<dbReference type="PANTHER" id="PTHR43685:SF2">
    <property type="entry name" value="GLYCOSYLTRANSFERASE 2-LIKE DOMAIN-CONTAINING PROTEIN"/>
    <property type="match status" value="1"/>
</dbReference>
<evidence type="ECO:0000259" key="1">
    <source>
        <dbReference type="Pfam" id="PF00535"/>
    </source>
</evidence>
<dbReference type="InterPro" id="IPR001173">
    <property type="entry name" value="Glyco_trans_2-like"/>
</dbReference>
<organism evidence="2 3">
    <name type="scientific">Victivallis lenta</name>
    <dbReference type="NCBI Taxonomy" id="2606640"/>
    <lineage>
        <taxon>Bacteria</taxon>
        <taxon>Pseudomonadati</taxon>
        <taxon>Lentisphaerota</taxon>
        <taxon>Lentisphaeria</taxon>
        <taxon>Victivallales</taxon>
        <taxon>Victivallaceae</taxon>
        <taxon>Victivallis</taxon>
    </lineage>
</organism>
<dbReference type="InterPro" id="IPR029044">
    <property type="entry name" value="Nucleotide-diphossugar_trans"/>
</dbReference>
<keyword evidence="2" id="KW-0808">Transferase</keyword>
<gene>
    <name evidence="2" type="ORF">FYJ85_09855</name>
</gene>
<dbReference type="Pfam" id="PF00535">
    <property type="entry name" value="Glycos_transf_2"/>
    <property type="match status" value="1"/>
</dbReference>
<comment type="caution">
    <text evidence="2">The sequence shown here is derived from an EMBL/GenBank/DDBJ whole genome shotgun (WGS) entry which is preliminary data.</text>
</comment>
<dbReference type="Proteomes" id="UP000435649">
    <property type="component" value="Unassembled WGS sequence"/>
</dbReference>
<feature type="domain" description="Glycosyltransferase 2-like" evidence="1">
    <location>
        <begin position="8"/>
        <end position="116"/>
    </location>
</feature>
<dbReference type="GO" id="GO:0016740">
    <property type="term" value="F:transferase activity"/>
    <property type="evidence" value="ECO:0007669"/>
    <property type="project" value="UniProtKB-KW"/>
</dbReference>
<evidence type="ECO:0000313" key="3">
    <source>
        <dbReference type="Proteomes" id="UP000435649"/>
    </source>
</evidence>
<name>A0A844G374_9BACT</name>
<dbReference type="AlphaFoldDB" id="A0A844G374"/>
<dbReference type="CDD" id="cd00761">
    <property type="entry name" value="Glyco_tranf_GTA_type"/>
    <property type="match status" value="1"/>
</dbReference>
<dbReference type="EMBL" id="VUNS01000009">
    <property type="protein sequence ID" value="MST97345.1"/>
    <property type="molecule type" value="Genomic_DNA"/>
</dbReference>
<dbReference type="SUPFAM" id="SSF53448">
    <property type="entry name" value="Nucleotide-diphospho-sugar transferases"/>
    <property type="match status" value="1"/>
</dbReference>